<keyword evidence="3 12" id="KW-0479">Metal-binding</keyword>
<reference evidence="16 17" key="1">
    <citation type="submission" date="2020-08" db="EMBL/GenBank/DDBJ databases">
        <title>Genomic Encyclopedia of Type Strains, Phase IV (KMG-IV): sequencing the most valuable type-strain genomes for metagenomic binning, comparative biology and taxonomic classification.</title>
        <authorList>
            <person name="Goeker M."/>
        </authorList>
    </citation>
    <scope>NUCLEOTIDE SEQUENCE [LARGE SCALE GENOMIC DNA]</scope>
    <source>
        <strain evidence="16 17">DSM 102255</strain>
    </source>
</reference>
<dbReference type="InterPro" id="IPR018391">
    <property type="entry name" value="PQQ_b-propeller_rpt"/>
</dbReference>
<feature type="binding site" description="covalent" evidence="11">
    <location>
        <position position="643"/>
    </location>
    <ligand>
        <name>heme c</name>
        <dbReference type="ChEBI" id="CHEBI:61717"/>
    </ligand>
</feature>
<feature type="binding site" description="axial binding residue" evidence="12">
    <location>
        <position position="644"/>
    </location>
    <ligand>
        <name>heme c</name>
        <dbReference type="ChEBI" id="CHEBI:61717"/>
    </ligand>
    <ligandPart>
        <name>Fe</name>
        <dbReference type="ChEBI" id="CHEBI:18248"/>
    </ligandPart>
</feature>
<feature type="domain" description="Cytochrome c" evidence="15">
    <location>
        <begin position="627"/>
        <end position="704"/>
    </location>
</feature>
<keyword evidence="4 14" id="KW-0732">Signal</keyword>
<keyword evidence="9 13" id="KW-1015">Disulfide bond</keyword>
<accession>A0A841J8N0</accession>
<feature type="binding site" evidence="12">
    <location>
        <position position="195"/>
    </location>
    <ligand>
        <name>Ca(2+)</name>
        <dbReference type="ChEBI" id="CHEBI:29108"/>
    </ligand>
</feature>
<evidence type="ECO:0000313" key="17">
    <source>
        <dbReference type="Proteomes" id="UP000552700"/>
    </source>
</evidence>
<dbReference type="SMART" id="SM00564">
    <property type="entry name" value="PQQ"/>
    <property type="match status" value="5"/>
</dbReference>
<evidence type="ECO:0000256" key="8">
    <source>
        <dbReference type="ARBA" id="ARBA00023004"/>
    </source>
</evidence>
<feature type="binding site" evidence="11">
    <location>
        <position position="132"/>
    </location>
    <ligand>
        <name>pyrroloquinoline quinone</name>
        <dbReference type="ChEBI" id="CHEBI:58442"/>
    </ligand>
</feature>
<dbReference type="SUPFAM" id="SSF46626">
    <property type="entry name" value="Cytochrome c"/>
    <property type="match status" value="1"/>
</dbReference>
<dbReference type="GO" id="GO:0009055">
    <property type="term" value="F:electron transfer activity"/>
    <property type="evidence" value="ECO:0007669"/>
    <property type="project" value="InterPro"/>
</dbReference>
<evidence type="ECO:0000256" key="5">
    <source>
        <dbReference type="ARBA" id="ARBA00022837"/>
    </source>
</evidence>
<dbReference type="NCBIfam" id="TIGR03075">
    <property type="entry name" value="PQQ_enz_alc_DH"/>
    <property type="match status" value="1"/>
</dbReference>
<feature type="binding site" evidence="12">
    <location>
        <position position="272"/>
    </location>
    <ligand>
        <name>Ca(2+)</name>
        <dbReference type="ChEBI" id="CHEBI:29108"/>
    </ligand>
</feature>
<dbReference type="Gene3D" id="2.140.10.10">
    <property type="entry name" value="Quinoprotein alcohol dehydrogenase-like superfamily"/>
    <property type="match status" value="1"/>
</dbReference>
<keyword evidence="2 11" id="KW-0349">Heme</keyword>
<evidence type="ECO:0000256" key="3">
    <source>
        <dbReference type="ARBA" id="ARBA00022723"/>
    </source>
</evidence>
<dbReference type="Pfam" id="PF01011">
    <property type="entry name" value="PQQ"/>
    <property type="match status" value="2"/>
</dbReference>
<keyword evidence="8 12" id="KW-0408">Iron</keyword>
<dbReference type="SUPFAM" id="SSF50998">
    <property type="entry name" value="Quinoprotein alcohol dehydrogenase-like"/>
    <property type="match status" value="1"/>
</dbReference>
<proteinExistence type="inferred from homology"/>
<dbReference type="InterPro" id="IPR009056">
    <property type="entry name" value="Cyt_c-like_dom"/>
</dbReference>
<feature type="disulfide bond" evidence="13">
    <location>
        <begin position="126"/>
        <end position="127"/>
    </location>
</feature>
<evidence type="ECO:0000313" key="16">
    <source>
        <dbReference type="EMBL" id="MBB6124875.1"/>
    </source>
</evidence>
<keyword evidence="7 16" id="KW-0560">Oxidoreductase</keyword>
<dbReference type="EC" id="1.1.9.1" evidence="16"/>
<evidence type="ECO:0000256" key="1">
    <source>
        <dbReference type="ARBA" id="ARBA00008156"/>
    </source>
</evidence>
<dbReference type="Proteomes" id="UP000552700">
    <property type="component" value="Unassembled WGS sequence"/>
</dbReference>
<evidence type="ECO:0000256" key="13">
    <source>
        <dbReference type="PIRSR" id="PIRSR617512-4"/>
    </source>
</evidence>
<dbReference type="Gene3D" id="1.10.760.10">
    <property type="entry name" value="Cytochrome c-like domain"/>
    <property type="match status" value="1"/>
</dbReference>
<feature type="binding site" evidence="12">
    <location>
        <position position="317"/>
    </location>
    <ligand>
        <name>Ca(2+)</name>
        <dbReference type="ChEBI" id="CHEBI:29108"/>
    </ligand>
</feature>
<feature type="binding site" evidence="11">
    <location>
        <position position="80"/>
    </location>
    <ligand>
        <name>pyrroloquinoline quinone</name>
        <dbReference type="ChEBI" id="CHEBI:58442"/>
    </ligand>
</feature>
<keyword evidence="17" id="KW-1185">Reference proteome</keyword>
<comment type="caution">
    <text evidence="16">The sequence shown here is derived from an EMBL/GenBank/DDBJ whole genome shotgun (WGS) entry which is preliminary data.</text>
</comment>
<name>A0A841J8N0_9SPHN</name>
<feature type="chain" id="PRO_5032635985" evidence="14">
    <location>
        <begin position="25"/>
        <end position="719"/>
    </location>
</feature>
<dbReference type="GO" id="GO:0020037">
    <property type="term" value="F:heme binding"/>
    <property type="evidence" value="ECO:0007669"/>
    <property type="project" value="InterPro"/>
</dbReference>
<dbReference type="AlphaFoldDB" id="A0A841J8N0"/>
<feature type="binding site" evidence="11">
    <location>
        <position position="252"/>
    </location>
    <ligand>
        <name>pyrroloquinoline quinone</name>
        <dbReference type="ChEBI" id="CHEBI:58442"/>
    </ligand>
</feature>
<evidence type="ECO:0000259" key="15">
    <source>
        <dbReference type="PROSITE" id="PS51007"/>
    </source>
</evidence>
<keyword evidence="6 11" id="KW-0634">PQQ</keyword>
<dbReference type="PANTHER" id="PTHR32303">
    <property type="entry name" value="QUINOPROTEIN ALCOHOL DEHYDROGENASE (CYTOCHROME C)"/>
    <property type="match status" value="1"/>
</dbReference>
<dbReference type="PROSITE" id="PS51257">
    <property type="entry name" value="PROKAR_LIPOPROTEIN"/>
    <property type="match status" value="1"/>
</dbReference>
<evidence type="ECO:0000256" key="14">
    <source>
        <dbReference type="SAM" id="SignalP"/>
    </source>
</evidence>
<dbReference type="GO" id="GO:0016020">
    <property type="term" value="C:membrane"/>
    <property type="evidence" value="ECO:0007669"/>
    <property type="project" value="InterPro"/>
</dbReference>
<comment type="cofactor">
    <cofactor evidence="11">
        <name>pyrroloquinoline quinone</name>
        <dbReference type="ChEBI" id="CHEBI:58442"/>
    </cofactor>
    <text evidence="11">Binds 1 PQQ group per subunit.</text>
</comment>
<comment type="similarity">
    <text evidence="1">Belongs to the bacterial PQQ dehydrogenase family.</text>
</comment>
<dbReference type="Pfam" id="PF13442">
    <property type="entry name" value="Cytochrome_CBB3"/>
    <property type="match status" value="1"/>
</dbReference>
<evidence type="ECO:0000256" key="11">
    <source>
        <dbReference type="PIRSR" id="PIRSR617512-2"/>
    </source>
</evidence>
<comment type="cofactor">
    <cofactor evidence="11">
        <name>heme c</name>
        <dbReference type="ChEBI" id="CHEBI:61717"/>
    </cofactor>
    <text evidence="11">Binds 1 heme c group per subunit.</text>
</comment>
<dbReference type="GO" id="GO:0016614">
    <property type="term" value="F:oxidoreductase activity, acting on CH-OH group of donors"/>
    <property type="evidence" value="ECO:0007669"/>
    <property type="project" value="InterPro"/>
</dbReference>
<evidence type="ECO:0000256" key="12">
    <source>
        <dbReference type="PIRSR" id="PIRSR617512-3"/>
    </source>
</evidence>
<dbReference type="InterPro" id="IPR011047">
    <property type="entry name" value="Quinoprotein_ADH-like_sf"/>
</dbReference>
<gene>
    <name evidence="16" type="ORF">FHS92_002628</name>
</gene>
<dbReference type="InterPro" id="IPR036909">
    <property type="entry name" value="Cyt_c-like_dom_sf"/>
</dbReference>
<dbReference type="PROSITE" id="PS51007">
    <property type="entry name" value="CYTC"/>
    <property type="match status" value="1"/>
</dbReference>
<feature type="binding site" evidence="11">
    <location>
        <position position="177"/>
    </location>
    <ligand>
        <name>pyrroloquinoline quinone</name>
        <dbReference type="ChEBI" id="CHEBI:58442"/>
    </ligand>
</feature>
<evidence type="ECO:0000256" key="7">
    <source>
        <dbReference type="ARBA" id="ARBA00023002"/>
    </source>
</evidence>
<evidence type="ECO:0000256" key="9">
    <source>
        <dbReference type="ARBA" id="ARBA00023157"/>
    </source>
</evidence>
<feature type="binding site" description="axial binding residue" evidence="12">
    <location>
        <position position="681"/>
    </location>
    <ligand>
        <name>heme c</name>
        <dbReference type="ChEBI" id="CHEBI:61717"/>
    </ligand>
    <ligandPart>
        <name>Fe</name>
        <dbReference type="ChEBI" id="CHEBI:18248"/>
    </ligandPart>
</feature>
<feature type="binding site" evidence="11">
    <location>
        <position position="344"/>
    </location>
    <ligand>
        <name>pyrroloquinoline quinone</name>
        <dbReference type="ChEBI" id="CHEBI:58442"/>
    </ligand>
</feature>
<dbReference type="RefSeq" id="WP_221231044.1">
    <property type="nucleotide sequence ID" value="NZ_JACIJP010000004.1"/>
</dbReference>
<feature type="signal peptide" evidence="14">
    <location>
        <begin position="1"/>
        <end position="24"/>
    </location>
</feature>
<evidence type="ECO:0000256" key="6">
    <source>
        <dbReference type="ARBA" id="ARBA00022891"/>
    </source>
</evidence>
<dbReference type="EMBL" id="JACIJP010000004">
    <property type="protein sequence ID" value="MBB6124875.1"/>
    <property type="molecule type" value="Genomic_DNA"/>
</dbReference>
<evidence type="ECO:0000256" key="10">
    <source>
        <dbReference type="PIRSR" id="PIRSR617512-1"/>
    </source>
</evidence>
<dbReference type="GO" id="GO:0005509">
    <property type="term" value="F:calcium ion binding"/>
    <property type="evidence" value="ECO:0007669"/>
    <property type="project" value="InterPro"/>
</dbReference>
<evidence type="ECO:0000256" key="2">
    <source>
        <dbReference type="ARBA" id="ARBA00022617"/>
    </source>
</evidence>
<keyword evidence="5 12" id="KW-0106">Calcium</keyword>
<protein>
    <submittedName>
        <fullName evidence="16">Quinohemoprotein ethanol dehydrogenase</fullName>
        <ecNumber evidence="16">1.1.9.1</ecNumber>
    </submittedName>
</protein>
<feature type="binding site" description="covalent" evidence="11">
    <location>
        <position position="640"/>
    </location>
    <ligand>
        <name>heme c</name>
        <dbReference type="ChEBI" id="CHEBI:61717"/>
    </ligand>
</feature>
<organism evidence="16 17">
    <name type="scientific">Sphingobium subterraneum</name>
    <dbReference type="NCBI Taxonomy" id="627688"/>
    <lineage>
        <taxon>Bacteria</taxon>
        <taxon>Pseudomonadati</taxon>
        <taxon>Pseudomonadota</taxon>
        <taxon>Alphaproteobacteria</taxon>
        <taxon>Sphingomonadales</taxon>
        <taxon>Sphingomonadaceae</taxon>
        <taxon>Sphingobium</taxon>
    </lineage>
</organism>
<feature type="active site" description="Proton acceptor" evidence="10">
    <location>
        <position position="317"/>
    </location>
</feature>
<comment type="cofactor">
    <cofactor evidence="12">
        <name>Ca(2+)</name>
        <dbReference type="ChEBI" id="CHEBI:29108"/>
    </cofactor>
    <text evidence="12">Binds 1 Ca(2+) ion per subunit.</text>
</comment>
<dbReference type="CDD" id="cd10279">
    <property type="entry name" value="PQQ_ADH_II"/>
    <property type="match status" value="1"/>
</dbReference>
<sequence length="719" mass="77851">MFRSKVAFSLAGAGSILLLFSACGMNSKYPSVGPEADDWAHTGRTLSEQRFSPLNEINEDNVDQLGLAWAYKIEDDRGMEATPIVIDGVMYVTGPWSKVYALDATSGKELWKYDPGVDRGNANRTCCDVVNRGVAVSNGKVFVGTLDGRLIALDAKTGREIWSTDTIIDHGRSYAITGAPRLAAGNVVIGNGGSEFGVRGYTSAFDEDTGKLSWRFYSVPGADAPAPDDKAMQLAKPTWFGDRYPKFGGGGTVWDSLAYDPDLGLLYIGVGNGSIHSRKLRSEGKGDNLFLSSIVAVNAKTGKYVWHFQTTPGDEWDFTATQNMILADMKIDGKDRKVIMQAPKNGYFFTLDRVTGQFISGNNFVPVNWSKGLDKNGRPIVDDEAARYEDGKLKLVTPSIYGGHSWQPMSYSPKTGLVYIPAIITAWYFQQVNEEDYPKAGVFGAYKFGYIGAAGVPPKPGDSAPKATDIPNLALAADEKKLRESWTGKLIAWDPIKQKAVWTQDYITISNGGTLATGGDLVFQGTADGRFVAYRATDGKKLWQTEANTGVMAGPISYRVKGEQYVAVAAGWGGAFPLFSGVLSNLSGSQPDARILVYKLGGTAKLPPKKVMSNKAVTPLLASIDPEKVKAGYLQFAINCSACHGLEAVSGGIVPDLRKMDASTVQNFHTILKGAYASVGMPNFSKRLSDEQMDQILHYLAQRNADLRSIQQQAAQNPK</sequence>
<dbReference type="InterPro" id="IPR017512">
    <property type="entry name" value="PQQ_MeOH/EtOH_DH"/>
</dbReference>
<evidence type="ECO:0000256" key="4">
    <source>
        <dbReference type="ARBA" id="ARBA00022729"/>
    </source>
</evidence>
<dbReference type="InterPro" id="IPR002372">
    <property type="entry name" value="PQQ_rpt_dom"/>
</dbReference>